<dbReference type="PANTHER" id="PTHR43114:SF7">
    <property type="entry name" value="ADENOSINE DEAMINASE DOMAIN-CONTAINING PROTEIN"/>
    <property type="match status" value="1"/>
</dbReference>
<feature type="binding site" evidence="5">
    <location>
        <position position="276"/>
    </location>
    <ligand>
        <name>substrate</name>
    </ligand>
</feature>
<organism evidence="7 8">
    <name type="scientific">Alteromonas mediterranea</name>
    <dbReference type="NCBI Taxonomy" id="314275"/>
    <lineage>
        <taxon>Bacteria</taxon>
        <taxon>Pseudomonadati</taxon>
        <taxon>Pseudomonadota</taxon>
        <taxon>Gammaproteobacteria</taxon>
        <taxon>Alteromonadales</taxon>
        <taxon>Alteromonadaceae</taxon>
        <taxon>Alteromonas/Salinimonas group</taxon>
        <taxon>Alteromonas</taxon>
    </lineage>
</organism>
<comment type="cofactor">
    <cofactor evidence="5">
        <name>Zn(2+)</name>
        <dbReference type="ChEBI" id="CHEBI:29105"/>
    </cofactor>
    <text evidence="5">Binds 1 zinc ion per subunit.</text>
</comment>
<dbReference type="PANTHER" id="PTHR43114">
    <property type="entry name" value="ADENINE DEAMINASE"/>
    <property type="match status" value="1"/>
</dbReference>
<dbReference type="InterPro" id="IPR006330">
    <property type="entry name" value="Ado/ade_deaminase"/>
</dbReference>
<dbReference type="GO" id="GO:0043103">
    <property type="term" value="P:hypoxanthine salvage"/>
    <property type="evidence" value="ECO:0007669"/>
    <property type="project" value="UniProtKB-UniRule"/>
</dbReference>
<dbReference type="RefSeq" id="WP_012519538.1">
    <property type="nucleotide sequence ID" value="NZ_CAKMLI010000023.1"/>
</dbReference>
<evidence type="ECO:0000313" key="8">
    <source>
        <dbReference type="Proteomes" id="UP000061468"/>
    </source>
</evidence>
<dbReference type="GO" id="GO:0000034">
    <property type="term" value="F:adenine deaminase activity"/>
    <property type="evidence" value="ECO:0007669"/>
    <property type="project" value="UniProtKB-UniRule"/>
</dbReference>
<evidence type="ECO:0000256" key="4">
    <source>
        <dbReference type="ARBA" id="ARBA00022833"/>
    </source>
</evidence>
<dbReference type="InterPro" id="IPR032466">
    <property type="entry name" value="Metal_Hydrolase"/>
</dbReference>
<feature type="binding site" evidence="5">
    <location>
        <position position="275"/>
    </location>
    <ligand>
        <name>Zn(2+)</name>
        <dbReference type="ChEBI" id="CHEBI:29105"/>
        <note>catalytic</note>
    </ligand>
</feature>
<keyword evidence="2 5" id="KW-0479">Metal-binding</keyword>
<comment type="catalytic activity">
    <reaction evidence="5">
        <text>adenine + H2O + H(+) = hypoxanthine + NH4(+)</text>
        <dbReference type="Rhea" id="RHEA:23688"/>
        <dbReference type="ChEBI" id="CHEBI:15377"/>
        <dbReference type="ChEBI" id="CHEBI:15378"/>
        <dbReference type="ChEBI" id="CHEBI:16708"/>
        <dbReference type="ChEBI" id="CHEBI:17368"/>
        <dbReference type="ChEBI" id="CHEBI:28938"/>
        <dbReference type="EC" id="3.5.4.2"/>
    </reaction>
</comment>
<dbReference type="OMA" id="RGWFRFQ"/>
<keyword evidence="3 5" id="KW-0378">Hydrolase</keyword>
<dbReference type="GO" id="GO:0009117">
    <property type="term" value="P:nucleotide metabolic process"/>
    <property type="evidence" value="ECO:0007669"/>
    <property type="project" value="UniProtKB-KW"/>
</dbReference>
<feature type="binding site" evidence="5">
    <location>
        <position position="14"/>
    </location>
    <ligand>
        <name>Zn(2+)</name>
        <dbReference type="ChEBI" id="CHEBI:29105"/>
        <note>catalytic</note>
    </ligand>
</feature>
<dbReference type="InterPro" id="IPR001365">
    <property type="entry name" value="A_deaminase_dom"/>
</dbReference>
<comment type="caution">
    <text evidence="5">Lacks conserved residue(s) required for the propagation of feature annotation.</text>
</comment>
<evidence type="ECO:0000256" key="2">
    <source>
        <dbReference type="ARBA" id="ARBA00022723"/>
    </source>
</evidence>
<dbReference type="SUPFAM" id="SSF51556">
    <property type="entry name" value="Metallo-dependent hydrolases"/>
    <property type="match status" value="1"/>
</dbReference>
<keyword evidence="1" id="KW-0963">Cytoplasm</keyword>
<proteinExistence type="inferred from homology"/>
<name>A0AAC8XM60_9ALTE</name>
<dbReference type="InterPro" id="IPR006650">
    <property type="entry name" value="A/AMP_deam_AS"/>
</dbReference>
<feature type="domain" description="Adenosine deaminase" evidence="6">
    <location>
        <begin position="9"/>
        <end position="328"/>
    </location>
</feature>
<reference evidence="7 8" key="1">
    <citation type="submission" date="2015-12" db="EMBL/GenBank/DDBJ databases">
        <title>Intraspecies pangenome expansion in the marine bacterium Alteromonas.</title>
        <authorList>
            <person name="Lopez-Perez M."/>
            <person name="Rodriguez-Valera F."/>
        </authorList>
    </citation>
    <scope>NUCLEOTIDE SEQUENCE [LARGE SCALE GENOMIC DNA]</scope>
    <source>
        <strain evidence="7 8">UM8</strain>
    </source>
</reference>
<keyword evidence="5" id="KW-0546">Nucleotide metabolism</keyword>
<dbReference type="Proteomes" id="UP000061468">
    <property type="component" value="Chromosome"/>
</dbReference>
<accession>A0AAC8XM60</accession>
<dbReference type="GO" id="GO:0009168">
    <property type="term" value="P:purine ribonucleoside monophosphate biosynthetic process"/>
    <property type="evidence" value="ECO:0007669"/>
    <property type="project" value="InterPro"/>
</dbReference>
<dbReference type="GO" id="GO:0005829">
    <property type="term" value="C:cytosol"/>
    <property type="evidence" value="ECO:0007669"/>
    <property type="project" value="TreeGrafter"/>
</dbReference>
<feature type="site" description="Important for catalytic activity" evidence="5">
    <location>
        <position position="220"/>
    </location>
</feature>
<dbReference type="InterPro" id="IPR028892">
    <property type="entry name" value="ADE"/>
</dbReference>
<comment type="function">
    <text evidence="5">Catalyzes the hydrolytic deamination of adenine to hypoxanthine. Plays an important role in the purine salvage pathway and in nitrogen catabolism.</text>
</comment>
<feature type="binding site" evidence="5">
    <location>
        <position position="16"/>
    </location>
    <ligand>
        <name>Zn(2+)</name>
        <dbReference type="ChEBI" id="CHEBI:29105"/>
        <note>catalytic</note>
    </ligand>
</feature>
<evidence type="ECO:0000256" key="5">
    <source>
        <dbReference type="HAMAP-Rule" id="MF_01962"/>
    </source>
</evidence>
<dbReference type="NCBIfam" id="TIGR01430">
    <property type="entry name" value="aden_deam"/>
    <property type="match status" value="1"/>
</dbReference>
<dbReference type="PROSITE" id="PS00485">
    <property type="entry name" value="A_DEAMINASE"/>
    <property type="match status" value="1"/>
</dbReference>
<gene>
    <name evidence="7" type="ORF">AV942_15285</name>
</gene>
<dbReference type="EMBL" id="CP013928">
    <property type="protein sequence ID" value="AMJ79556.1"/>
    <property type="molecule type" value="Genomic_DNA"/>
</dbReference>
<dbReference type="Pfam" id="PF00962">
    <property type="entry name" value="A_deaminase"/>
    <property type="match status" value="1"/>
</dbReference>
<dbReference type="HAMAP" id="MF_01962">
    <property type="entry name" value="Adenine_deaminase"/>
    <property type="match status" value="1"/>
</dbReference>
<dbReference type="EC" id="3.5.4.2" evidence="5"/>
<keyword evidence="4 5" id="KW-0862">Zinc</keyword>
<feature type="binding site" evidence="5">
    <location>
        <position position="194"/>
    </location>
    <ligand>
        <name>Zn(2+)</name>
        <dbReference type="ChEBI" id="CHEBI:29105"/>
        <note>catalytic</note>
    </ligand>
</feature>
<sequence>MKEFIEKMPKAELHVHIEGTLEPELSFALAQKNKVALKAKSPEEMINAYDFYDLPSFLDIYYAGMSVLIEEDDFYQLTMAYLKRAAAQNIVYVELFFDPQAHTIRGVHFDTVISGIHAAQKDAHSELGIESQLILCFLRDMSAESAMEHLNMAEPHLDKLIGVGLDSDEKNNPPLKFAEVFSKARMWGLKLTMHCDVNQNNTLEHIRQVIEDIKVDRIDHGVNILESDALCELAKSKGLGLTVCPVSNKFVVQSLTSKELKKMLQQGLLPSINSDDPSYFRAYLNENLIALQEEGQFSKEDLVTLVANSFKTSWLSESRKLEYLDTLTRYSETVAVA</sequence>
<comment type="similarity">
    <text evidence="5">Belongs to the metallo-dependent hydrolases superfamily. Adenosine and AMP deaminases family. Adenine deaminase type 2 subfamily.</text>
</comment>
<dbReference type="AlphaFoldDB" id="A0AAC8XM60"/>
<evidence type="ECO:0000256" key="3">
    <source>
        <dbReference type="ARBA" id="ARBA00022801"/>
    </source>
</evidence>
<dbReference type="GO" id="GO:0006146">
    <property type="term" value="P:adenine catabolic process"/>
    <property type="evidence" value="ECO:0007669"/>
    <property type="project" value="UniProtKB-UniRule"/>
</dbReference>
<protein>
    <recommendedName>
        <fullName evidence="5">Adenine deaminase</fullName>
        <shortName evidence="5">ADE</shortName>
        <ecNumber evidence="5">3.5.4.2</ecNumber>
    </recommendedName>
    <alternativeName>
        <fullName evidence="5">Adenine aminohydrolase</fullName>
        <shortName evidence="5">AAH</shortName>
    </alternativeName>
</protein>
<evidence type="ECO:0000259" key="6">
    <source>
        <dbReference type="Pfam" id="PF00962"/>
    </source>
</evidence>
<dbReference type="GO" id="GO:0008270">
    <property type="term" value="F:zinc ion binding"/>
    <property type="evidence" value="ECO:0007669"/>
    <property type="project" value="UniProtKB-UniRule"/>
</dbReference>
<evidence type="ECO:0000313" key="7">
    <source>
        <dbReference type="EMBL" id="AMJ79556.1"/>
    </source>
</evidence>
<dbReference type="Gene3D" id="3.20.20.140">
    <property type="entry name" value="Metal-dependent hydrolases"/>
    <property type="match status" value="1"/>
</dbReference>
<evidence type="ECO:0000256" key="1">
    <source>
        <dbReference type="ARBA" id="ARBA00022490"/>
    </source>
</evidence>